<dbReference type="OrthoDB" id="688709at2759"/>
<evidence type="ECO:0000256" key="5">
    <source>
        <dbReference type="SAM" id="SignalP"/>
    </source>
</evidence>
<dbReference type="GO" id="GO:0005179">
    <property type="term" value="F:hormone activity"/>
    <property type="evidence" value="ECO:0007669"/>
    <property type="project" value="UniProtKB-KW"/>
</dbReference>
<reference evidence="6 7" key="1">
    <citation type="submission" date="2016-09" db="EMBL/GenBank/DDBJ databases">
        <title>The draft genome of Dichanthelium oligosanthes: A C3 panicoid grass species.</title>
        <authorList>
            <person name="Studer A.J."/>
            <person name="Schnable J.C."/>
            <person name="Brutnell T.P."/>
        </authorList>
    </citation>
    <scope>NUCLEOTIDE SEQUENCE [LARGE SCALE GENOMIC DNA]</scope>
    <source>
        <strain evidence="7">cv. Kellogg 1175</strain>
        <tissue evidence="6">Leaf</tissue>
    </source>
</reference>
<evidence type="ECO:0000256" key="1">
    <source>
        <dbReference type="ARBA" id="ARBA00009178"/>
    </source>
</evidence>
<name>A0A1E5WMY9_9POAL</name>
<keyword evidence="4" id="KW-1015">Disulfide bond</keyword>
<protein>
    <submittedName>
        <fullName evidence="6">Uncharacterized protein</fullName>
    </submittedName>
</protein>
<proteinExistence type="inferred from homology"/>
<evidence type="ECO:0000256" key="4">
    <source>
        <dbReference type="ARBA" id="ARBA00023157"/>
    </source>
</evidence>
<accession>A0A1E5WMY9</accession>
<feature type="signal peptide" evidence="5">
    <location>
        <begin position="1"/>
        <end position="21"/>
    </location>
</feature>
<keyword evidence="2" id="KW-0372">Hormone</keyword>
<dbReference type="Proteomes" id="UP000095767">
    <property type="component" value="Unassembled WGS sequence"/>
</dbReference>
<dbReference type="AlphaFoldDB" id="A0A1E5WMY9"/>
<feature type="non-terminal residue" evidence="6">
    <location>
        <position position="1"/>
    </location>
</feature>
<keyword evidence="3 5" id="KW-0732">Signal</keyword>
<dbReference type="EMBL" id="LWDX02000778">
    <property type="protein sequence ID" value="OEL38723.1"/>
    <property type="molecule type" value="Genomic_DNA"/>
</dbReference>
<evidence type="ECO:0000256" key="2">
    <source>
        <dbReference type="ARBA" id="ARBA00022702"/>
    </source>
</evidence>
<comment type="similarity">
    <text evidence="1">Belongs to the plant rapid alkalinization factor (RALF) family.</text>
</comment>
<evidence type="ECO:0000256" key="3">
    <source>
        <dbReference type="ARBA" id="ARBA00022729"/>
    </source>
</evidence>
<feature type="chain" id="PRO_5009189413" evidence="5">
    <location>
        <begin position="22"/>
        <end position="66"/>
    </location>
</feature>
<organism evidence="6 7">
    <name type="scientific">Dichanthelium oligosanthes</name>
    <dbReference type="NCBI Taxonomy" id="888268"/>
    <lineage>
        <taxon>Eukaryota</taxon>
        <taxon>Viridiplantae</taxon>
        <taxon>Streptophyta</taxon>
        <taxon>Embryophyta</taxon>
        <taxon>Tracheophyta</taxon>
        <taxon>Spermatophyta</taxon>
        <taxon>Magnoliopsida</taxon>
        <taxon>Liliopsida</taxon>
        <taxon>Poales</taxon>
        <taxon>Poaceae</taxon>
        <taxon>PACMAD clade</taxon>
        <taxon>Panicoideae</taxon>
        <taxon>Panicodae</taxon>
        <taxon>Paniceae</taxon>
        <taxon>Dichantheliinae</taxon>
        <taxon>Dichanthelium</taxon>
    </lineage>
</organism>
<dbReference type="InterPro" id="IPR008801">
    <property type="entry name" value="RALF"/>
</dbReference>
<gene>
    <name evidence="6" type="ORF">BAE44_0000260</name>
</gene>
<evidence type="ECO:0000313" key="6">
    <source>
        <dbReference type="EMBL" id="OEL38723.1"/>
    </source>
</evidence>
<sequence>LGLSLVALLLLSGAGVQLATAGDGAINYHAMSADEVPGRNHLLSRPGDTANKYSRGCESIDDCRGK</sequence>
<keyword evidence="7" id="KW-1185">Reference proteome</keyword>
<comment type="caution">
    <text evidence="6">The sequence shown here is derived from an EMBL/GenBank/DDBJ whole genome shotgun (WGS) entry which is preliminary data.</text>
</comment>
<dbReference type="Pfam" id="PF05498">
    <property type="entry name" value="RALF"/>
    <property type="match status" value="1"/>
</dbReference>
<evidence type="ECO:0000313" key="7">
    <source>
        <dbReference type="Proteomes" id="UP000095767"/>
    </source>
</evidence>